<keyword evidence="5" id="KW-1185">Reference proteome</keyword>
<feature type="domain" description="Carrier" evidence="3">
    <location>
        <begin position="34"/>
        <end position="115"/>
    </location>
</feature>
<evidence type="ECO:0000256" key="2">
    <source>
        <dbReference type="ARBA" id="ARBA00022553"/>
    </source>
</evidence>
<dbReference type="InterPro" id="IPR006162">
    <property type="entry name" value="Ppantetheine_attach_site"/>
</dbReference>
<dbReference type="Gene3D" id="1.10.1200.10">
    <property type="entry name" value="ACP-like"/>
    <property type="match status" value="1"/>
</dbReference>
<keyword evidence="1" id="KW-0596">Phosphopantetheine</keyword>
<dbReference type="EMBL" id="CP003985">
    <property type="protein sequence ID" value="AGF76723.1"/>
    <property type="molecule type" value="Genomic_DNA"/>
</dbReference>
<dbReference type="eggNOG" id="COG0236">
    <property type="taxonomic scope" value="Bacteria"/>
</dbReference>
<accession>M1NZM1</accession>
<dbReference type="SUPFAM" id="SSF47336">
    <property type="entry name" value="ACP-like"/>
    <property type="match status" value="1"/>
</dbReference>
<sequence>MAGNYSFRYTLDNYINLLTFCFQLNLTHPKIIMDELTNDLKKKLIEVLNLTDITPEEIDENEQLVGGDLGIDSIDVLEMVVMVEKEYGVVINNKDIGEKVFSTLAALTDYIRENSPTLAS</sequence>
<dbReference type="HOGENOM" id="CLU_108696_14_1_7"/>
<dbReference type="STRING" id="1167006.UWK_00136"/>
<protein>
    <submittedName>
        <fullName evidence="4">Acyl carrier protein</fullName>
    </submittedName>
</protein>
<reference evidence="5" key="1">
    <citation type="journal article" date="2013" name="Stand. Genomic Sci.">
        <title>Complete genome sequence of Desulfocapsa sulfexigens, a marine deltaproteobacterium specialized in disproportionating inorganic sulfur compounds.</title>
        <authorList>
            <person name="Finster K.W."/>
            <person name="Kjeldsen K.U."/>
            <person name="Kube M."/>
            <person name="Reinhardt R."/>
            <person name="Mussmann M."/>
            <person name="Amann R."/>
            <person name="Schreiber L."/>
        </authorList>
    </citation>
    <scope>NUCLEOTIDE SEQUENCE [LARGE SCALE GENOMIC DNA]</scope>
    <source>
        <strain evidence="5">DSM 10523 / SB164P1</strain>
    </source>
</reference>
<keyword evidence="2" id="KW-0597">Phosphoprotein</keyword>
<name>M1NZM1_DESSD</name>
<dbReference type="InterPro" id="IPR009081">
    <property type="entry name" value="PP-bd_ACP"/>
</dbReference>
<dbReference type="PROSITE" id="PS50075">
    <property type="entry name" value="CARRIER"/>
    <property type="match status" value="1"/>
</dbReference>
<dbReference type="AlphaFoldDB" id="M1NZM1"/>
<dbReference type="KEGG" id="dsf:UWK_00136"/>
<evidence type="ECO:0000259" key="3">
    <source>
        <dbReference type="PROSITE" id="PS50075"/>
    </source>
</evidence>
<evidence type="ECO:0000256" key="1">
    <source>
        <dbReference type="ARBA" id="ARBA00022450"/>
    </source>
</evidence>
<proteinExistence type="predicted"/>
<evidence type="ECO:0000313" key="4">
    <source>
        <dbReference type="EMBL" id="AGF76723.1"/>
    </source>
</evidence>
<evidence type="ECO:0000313" key="5">
    <source>
        <dbReference type="Proteomes" id="UP000011721"/>
    </source>
</evidence>
<dbReference type="Proteomes" id="UP000011721">
    <property type="component" value="Chromosome"/>
</dbReference>
<organism evidence="4 5">
    <name type="scientific">Desulfocapsa sulfexigens (strain DSM 10523 / SB164P1)</name>
    <dbReference type="NCBI Taxonomy" id="1167006"/>
    <lineage>
        <taxon>Bacteria</taxon>
        <taxon>Pseudomonadati</taxon>
        <taxon>Thermodesulfobacteriota</taxon>
        <taxon>Desulfobulbia</taxon>
        <taxon>Desulfobulbales</taxon>
        <taxon>Desulfocapsaceae</taxon>
        <taxon>Desulfocapsa</taxon>
    </lineage>
</organism>
<dbReference type="Pfam" id="PF00550">
    <property type="entry name" value="PP-binding"/>
    <property type="match status" value="1"/>
</dbReference>
<dbReference type="InterPro" id="IPR036736">
    <property type="entry name" value="ACP-like_sf"/>
</dbReference>
<gene>
    <name evidence="4" type="ordered locus">UWK_00136</name>
</gene>
<dbReference type="PROSITE" id="PS00012">
    <property type="entry name" value="PHOSPHOPANTETHEINE"/>
    <property type="match status" value="1"/>
</dbReference>